<organism evidence="6 7">
    <name type="scientific">Pontiella sulfatireligans</name>
    <dbReference type="NCBI Taxonomy" id="2750658"/>
    <lineage>
        <taxon>Bacteria</taxon>
        <taxon>Pseudomonadati</taxon>
        <taxon>Kiritimatiellota</taxon>
        <taxon>Kiritimatiellia</taxon>
        <taxon>Kiritimatiellales</taxon>
        <taxon>Pontiellaceae</taxon>
        <taxon>Pontiella</taxon>
    </lineage>
</organism>
<evidence type="ECO:0000313" key="7">
    <source>
        <dbReference type="Proteomes" id="UP000346198"/>
    </source>
</evidence>
<dbReference type="GO" id="GO:0004065">
    <property type="term" value="F:arylsulfatase activity"/>
    <property type="evidence" value="ECO:0007669"/>
    <property type="project" value="TreeGrafter"/>
</dbReference>
<gene>
    <name evidence="6" type="primary">atsA_78</name>
    <name evidence="6" type="ORF">SCARR_00771</name>
</gene>
<evidence type="ECO:0000256" key="3">
    <source>
        <dbReference type="ARBA" id="ARBA00022801"/>
    </source>
</evidence>
<evidence type="ECO:0000256" key="2">
    <source>
        <dbReference type="ARBA" id="ARBA00022723"/>
    </source>
</evidence>
<keyword evidence="3" id="KW-0378">Hydrolase</keyword>
<evidence type="ECO:0000256" key="4">
    <source>
        <dbReference type="ARBA" id="ARBA00022837"/>
    </source>
</evidence>
<feature type="domain" description="Sulfatase N-terminal" evidence="5">
    <location>
        <begin position="62"/>
        <end position="391"/>
    </location>
</feature>
<dbReference type="PANTHER" id="PTHR42693:SF53">
    <property type="entry name" value="ENDO-4-O-SULFATASE"/>
    <property type="match status" value="1"/>
</dbReference>
<evidence type="ECO:0000259" key="5">
    <source>
        <dbReference type="Pfam" id="PF00884"/>
    </source>
</evidence>
<dbReference type="Pfam" id="PF00884">
    <property type="entry name" value="Sulfatase"/>
    <property type="match status" value="1"/>
</dbReference>
<dbReference type="Gene3D" id="3.40.720.10">
    <property type="entry name" value="Alkaline Phosphatase, subunit A"/>
    <property type="match status" value="1"/>
</dbReference>
<evidence type="ECO:0000313" key="6">
    <source>
        <dbReference type="EMBL" id="VGO18718.1"/>
    </source>
</evidence>
<dbReference type="InterPro" id="IPR017850">
    <property type="entry name" value="Alkaline_phosphatase_core_sf"/>
</dbReference>
<keyword evidence="7" id="KW-1185">Reference proteome</keyword>
<dbReference type="Gene3D" id="3.30.1120.10">
    <property type="match status" value="1"/>
</dbReference>
<comment type="similarity">
    <text evidence="1">Belongs to the sulfatase family.</text>
</comment>
<dbReference type="PANTHER" id="PTHR42693">
    <property type="entry name" value="ARYLSULFATASE FAMILY MEMBER"/>
    <property type="match status" value="1"/>
</dbReference>
<reference evidence="6 7" key="1">
    <citation type="submission" date="2019-04" db="EMBL/GenBank/DDBJ databases">
        <authorList>
            <person name="Van Vliet M D."/>
        </authorList>
    </citation>
    <scope>NUCLEOTIDE SEQUENCE [LARGE SCALE GENOMIC DNA]</scope>
    <source>
        <strain evidence="6 7">F21</strain>
    </source>
</reference>
<dbReference type="InterPro" id="IPR050738">
    <property type="entry name" value="Sulfatase"/>
</dbReference>
<evidence type="ECO:0000256" key="1">
    <source>
        <dbReference type="ARBA" id="ARBA00008779"/>
    </source>
</evidence>
<dbReference type="PROSITE" id="PS00149">
    <property type="entry name" value="SULFATASE_2"/>
    <property type="match status" value="1"/>
</dbReference>
<name>A0A6C2UF29_9BACT</name>
<dbReference type="InterPro" id="IPR024607">
    <property type="entry name" value="Sulfatase_CS"/>
</dbReference>
<accession>A0A6C2UF29</accession>
<keyword evidence="4" id="KW-0106">Calcium</keyword>
<dbReference type="InterPro" id="IPR000917">
    <property type="entry name" value="Sulfatase_N"/>
</dbReference>
<dbReference type="GO" id="GO:0046872">
    <property type="term" value="F:metal ion binding"/>
    <property type="evidence" value="ECO:0007669"/>
    <property type="project" value="UniProtKB-KW"/>
</dbReference>
<protein>
    <submittedName>
        <fullName evidence="6">Arylsulfatase</fullName>
    </submittedName>
</protein>
<dbReference type="AlphaFoldDB" id="A0A6C2UF29"/>
<keyword evidence="2" id="KW-0479">Metal-binding</keyword>
<proteinExistence type="inferred from homology"/>
<dbReference type="EMBL" id="CAAHFH010000001">
    <property type="protein sequence ID" value="VGO18718.1"/>
    <property type="molecule type" value="Genomic_DNA"/>
</dbReference>
<dbReference type="Proteomes" id="UP000346198">
    <property type="component" value="Unassembled WGS sequence"/>
</dbReference>
<sequence>MVRPLLSSYRVQMVVDAMQVGGGAYLPEDGETMIEATIKPMSAICALCALATTVFSAEAPRPNILVVMCDDLGYADVGFNGSTDIRTPRMDMLAKDGTVFTSAYVAHPFCGPSRMGLMSGRYPHAFGGAYNLPNHGQGIEEYNNEGVPVAETLIGTVLQNAGYYTGAIGKWHMGFTQPYHPNNRGFEEFFGFLGGGHNYFPDQYQPAYERQVQFGNKHINEYILPLEYNGKNVNETEYMTDAFTREACRFVKVASAKEKPFFLYLSYNAPHTPLEALEDDLVLYEDIEDPKRRTYAAMVHAVDRGVGQLVETLKSTEQFDNTLIVFLSDNGGKTAAGANNYPLRNGKGSAYEGGYRVPMFFHWPQQVPAGQKFDFPVSALDFYPTFAGLCGAAIPDGKILNGKDIWAAFKDGQNPRQGEMVFALRYRGGYSEVGARRDDWKATRGEASTWQLFNIKDDAGEAHDLSAQYPERLEEMVAAAKKWSLTHAEPRWFHEERAREIWDETRMPATAATFGMDSIAFKPADIKPVALEQKTTPLSNGDITKAQFLENEKRRCEVKGWKWNSGKVETMFNEIDANQDGIASGREKKIYWANYKAQ</sequence>
<dbReference type="SUPFAM" id="SSF53649">
    <property type="entry name" value="Alkaline phosphatase-like"/>
    <property type="match status" value="1"/>
</dbReference>